<keyword evidence="4" id="KW-1185">Reference proteome</keyword>
<feature type="signal peptide" evidence="2">
    <location>
        <begin position="1"/>
        <end position="18"/>
    </location>
</feature>
<dbReference type="EMBL" id="WIXO01000001">
    <property type="protein sequence ID" value="MTE20248.1"/>
    <property type="molecule type" value="Genomic_DNA"/>
</dbReference>
<feature type="region of interest" description="Disordered" evidence="1">
    <location>
        <begin position="181"/>
        <end position="201"/>
    </location>
</feature>
<protein>
    <submittedName>
        <fullName evidence="3">Uncharacterized protein</fullName>
    </submittedName>
</protein>
<dbReference type="AlphaFoldDB" id="A0A6G2BDB9"/>
<keyword evidence="2" id="KW-0732">Signal</keyword>
<evidence type="ECO:0000313" key="4">
    <source>
        <dbReference type="Proteomes" id="UP000473014"/>
    </source>
</evidence>
<sequence>MTTALIVLLGTAGPAAIAAGTVLDHLTTDPGPTRTPPALDTCTACPRPIPRGTNRCSHHLTLTTPTTETQTMPTKHQTTNPGLSIRTDEAWTRGILRADTIRYNTILDLADAYREDPNGVTAALAALADALINNVTPEERDALVEDIDDTTTGDATTDLTLHHAMRLRDELDTVINRLGRFNPKATQPSPHPNLTEHQRAA</sequence>
<dbReference type="Proteomes" id="UP000473014">
    <property type="component" value="Unassembled WGS sequence"/>
</dbReference>
<dbReference type="RefSeq" id="WP_155071368.1">
    <property type="nucleotide sequence ID" value="NZ_WIXO01000001.1"/>
</dbReference>
<feature type="chain" id="PRO_5026072239" evidence="2">
    <location>
        <begin position="19"/>
        <end position="201"/>
    </location>
</feature>
<comment type="caution">
    <text evidence="3">The sequence shown here is derived from an EMBL/GenBank/DDBJ whole genome shotgun (WGS) entry which is preliminary data.</text>
</comment>
<proteinExistence type="predicted"/>
<evidence type="ECO:0000256" key="2">
    <source>
        <dbReference type="SAM" id="SignalP"/>
    </source>
</evidence>
<evidence type="ECO:0000256" key="1">
    <source>
        <dbReference type="SAM" id="MobiDB-lite"/>
    </source>
</evidence>
<name>A0A6G2BDB9_9ACTN</name>
<accession>A0A6G2BDB9</accession>
<organism evidence="3 4">
    <name type="scientific">Streptomyces taklimakanensis</name>
    <dbReference type="NCBI Taxonomy" id="2569853"/>
    <lineage>
        <taxon>Bacteria</taxon>
        <taxon>Bacillati</taxon>
        <taxon>Actinomycetota</taxon>
        <taxon>Actinomycetes</taxon>
        <taxon>Kitasatosporales</taxon>
        <taxon>Streptomycetaceae</taxon>
        <taxon>Streptomyces</taxon>
    </lineage>
</organism>
<evidence type="ECO:0000313" key="3">
    <source>
        <dbReference type="EMBL" id="MTE20248.1"/>
    </source>
</evidence>
<gene>
    <name evidence="3" type="ORF">F0L17_14245</name>
</gene>
<reference evidence="3 4" key="1">
    <citation type="submission" date="2019-11" db="EMBL/GenBank/DDBJ databases">
        <authorList>
            <person name="Yuan L."/>
        </authorList>
    </citation>
    <scope>NUCLEOTIDE SEQUENCE [LARGE SCALE GENOMIC DNA]</scope>
    <source>
        <strain evidence="3 4">TRM43335</strain>
    </source>
</reference>